<keyword evidence="4" id="KW-0472">Membrane</keyword>
<dbReference type="GO" id="GO:0016020">
    <property type="term" value="C:membrane"/>
    <property type="evidence" value="ECO:0007669"/>
    <property type="project" value="UniProtKB-SubCell"/>
</dbReference>
<dbReference type="Pfam" id="PF07690">
    <property type="entry name" value="MFS_1"/>
    <property type="match status" value="1"/>
</dbReference>
<evidence type="ECO:0000313" key="6">
    <source>
        <dbReference type="EMBL" id="KAK3903453.1"/>
    </source>
</evidence>
<feature type="transmembrane region" description="Helical" evidence="4">
    <location>
        <begin position="407"/>
        <end position="425"/>
    </location>
</feature>
<dbReference type="EMBL" id="MU855448">
    <property type="protein sequence ID" value="KAK3903453.1"/>
    <property type="molecule type" value="Genomic_DNA"/>
</dbReference>
<keyword evidence="4" id="KW-1133">Transmembrane helix</keyword>
<sequence length="471" mass="49612">MRSSKPASPVAPAADSVSSDDRDVRSRGTTEDARSIKTPSTTGSGVRVLLGMKRSAPKSVSDGTVSPGTAGEDYPEGGIRAWLVVLGCWLALFASLGFMNSLSTFRTYLTSNNPIHIGPGVLGGAIFGYATLSLLLGVYAGPLFDCYGPRWLILAGTGSLVVSFLLASFSTEYGHLLAALGILSSLGTPLLFTPSVAAVGHFFKDRRGLATGIAMTGSSASAVLFPFILQGLFMKVGWAWAMRALALICFSIAVATNFLLRSRLPAAANPHPHGRIFRTKGFTPTVVAIFLAQFASFLPLSYMSAYALSKGFTQIFSFEVVTIVNASSVAGRVLAGWWADRVGPFNASVVFSSVAALACFGIWLPAGGTMPGIIIFAVIFGCTSGASVTLAPVAVGRLCRTQEYGRYYGACYTIVSLGVLLAIPVASTTVRGNRGEFWGLIIITGVFYMAATAAFAFAKFSVVGRRIWVPF</sequence>
<evidence type="ECO:0000259" key="5">
    <source>
        <dbReference type="PROSITE" id="PS50850"/>
    </source>
</evidence>
<evidence type="ECO:0000256" key="1">
    <source>
        <dbReference type="ARBA" id="ARBA00004141"/>
    </source>
</evidence>
<keyword evidence="4" id="KW-0812">Transmembrane</keyword>
<reference evidence="6" key="1">
    <citation type="journal article" date="2023" name="Mol. Phylogenet. Evol.">
        <title>Genome-scale phylogeny and comparative genomics of the fungal order Sordariales.</title>
        <authorList>
            <person name="Hensen N."/>
            <person name="Bonometti L."/>
            <person name="Westerberg I."/>
            <person name="Brannstrom I.O."/>
            <person name="Guillou S."/>
            <person name="Cros-Aarteil S."/>
            <person name="Calhoun S."/>
            <person name="Haridas S."/>
            <person name="Kuo A."/>
            <person name="Mondo S."/>
            <person name="Pangilinan J."/>
            <person name="Riley R."/>
            <person name="LaButti K."/>
            <person name="Andreopoulos B."/>
            <person name="Lipzen A."/>
            <person name="Chen C."/>
            <person name="Yan M."/>
            <person name="Daum C."/>
            <person name="Ng V."/>
            <person name="Clum A."/>
            <person name="Steindorff A."/>
            <person name="Ohm R.A."/>
            <person name="Martin F."/>
            <person name="Silar P."/>
            <person name="Natvig D.O."/>
            <person name="Lalanne C."/>
            <person name="Gautier V."/>
            <person name="Ament-Velasquez S.L."/>
            <person name="Kruys A."/>
            <person name="Hutchinson M.I."/>
            <person name="Powell A.J."/>
            <person name="Barry K."/>
            <person name="Miller A.N."/>
            <person name="Grigoriev I.V."/>
            <person name="Debuchy R."/>
            <person name="Gladieux P."/>
            <person name="Hiltunen Thoren M."/>
            <person name="Johannesson H."/>
        </authorList>
    </citation>
    <scope>NUCLEOTIDE SEQUENCE</scope>
    <source>
        <strain evidence="6">CBS 103.79</strain>
    </source>
</reference>
<dbReference type="InterPro" id="IPR011701">
    <property type="entry name" value="MFS"/>
</dbReference>
<comment type="subcellular location">
    <subcellularLocation>
        <location evidence="1">Membrane</location>
        <topology evidence="1">Multi-pass membrane protein</topology>
    </subcellularLocation>
</comment>
<feature type="transmembrane region" description="Helical" evidence="4">
    <location>
        <begin position="240"/>
        <end position="260"/>
    </location>
</feature>
<feature type="transmembrane region" description="Helical" evidence="4">
    <location>
        <begin position="372"/>
        <end position="395"/>
    </location>
</feature>
<protein>
    <submittedName>
        <fullName evidence="6">Major facilitator superfamily domain-containing protein</fullName>
    </submittedName>
</protein>
<comment type="caution">
    <text evidence="6">The sequence shown here is derived from an EMBL/GenBank/DDBJ whole genome shotgun (WGS) entry which is preliminary data.</text>
</comment>
<evidence type="ECO:0000313" key="7">
    <source>
        <dbReference type="Proteomes" id="UP001303889"/>
    </source>
</evidence>
<feature type="compositionally biased region" description="Low complexity" evidence="3">
    <location>
        <begin position="1"/>
        <end position="17"/>
    </location>
</feature>
<feature type="transmembrane region" description="Helical" evidence="4">
    <location>
        <begin position="281"/>
        <end position="303"/>
    </location>
</feature>
<dbReference type="PANTHER" id="PTHR11360">
    <property type="entry name" value="MONOCARBOXYLATE TRANSPORTER"/>
    <property type="match status" value="1"/>
</dbReference>
<dbReference type="InterPro" id="IPR050327">
    <property type="entry name" value="Proton-linked_MCT"/>
</dbReference>
<dbReference type="PROSITE" id="PS50850">
    <property type="entry name" value="MFS"/>
    <property type="match status" value="1"/>
</dbReference>
<keyword evidence="7" id="KW-1185">Reference proteome</keyword>
<dbReference type="Gene3D" id="1.20.1250.20">
    <property type="entry name" value="MFS general substrate transporter like domains"/>
    <property type="match status" value="1"/>
</dbReference>
<dbReference type="SUPFAM" id="SSF103473">
    <property type="entry name" value="MFS general substrate transporter"/>
    <property type="match status" value="1"/>
</dbReference>
<gene>
    <name evidence="6" type="ORF">C8A05DRAFT_14595</name>
</gene>
<dbReference type="InterPro" id="IPR020846">
    <property type="entry name" value="MFS_dom"/>
</dbReference>
<evidence type="ECO:0000256" key="3">
    <source>
        <dbReference type="SAM" id="MobiDB-lite"/>
    </source>
</evidence>
<dbReference type="AlphaFoldDB" id="A0AAN6RUX6"/>
<feature type="transmembrane region" description="Helical" evidence="4">
    <location>
        <begin position="437"/>
        <end position="458"/>
    </location>
</feature>
<evidence type="ECO:0000256" key="2">
    <source>
        <dbReference type="ARBA" id="ARBA00006727"/>
    </source>
</evidence>
<dbReference type="PANTHER" id="PTHR11360:SF177">
    <property type="entry name" value="RIBOFLAVIN TRANSPORTER MCH5"/>
    <property type="match status" value="1"/>
</dbReference>
<feature type="transmembrane region" description="Helical" evidence="4">
    <location>
        <begin position="347"/>
        <end position="366"/>
    </location>
</feature>
<feature type="transmembrane region" description="Helical" evidence="4">
    <location>
        <begin position="176"/>
        <end position="197"/>
    </location>
</feature>
<feature type="domain" description="Major facilitator superfamily (MFS) profile" evidence="5">
    <location>
        <begin position="281"/>
        <end position="471"/>
    </location>
</feature>
<dbReference type="InterPro" id="IPR036259">
    <property type="entry name" value="MFS_trans_sf"/>
</dbReference>
<accession>A0AAN6RUX6</accession>
<feature type="transmembrane region" description="Helical" evidence="4">
    <location>
        <begin position="151"/>
        <end position="170"/>
    </location>
</feature>
<feature type="transmembrane region" description="Helical" evidence="4">
    <location>
        <begin position="81"/>
        <end position="99"/>
    </location>
</feature>
<reference evidence="6" key="2">
    <citation type="submission" date="2023-05" db="EMBL/GenBank/DDBJ databases">
        <authorList>
            <consortium name="Lawrence Berkeley National Laboratory"/>
            <person name="Steindorff A."/>
            <person name="Hensen N."/>
            <person name="Bonometti L."/>
            <person name="Westerberg I."/>
            <person name="Brannstrom I.O."/>
            <person name="Guillou S."/>
            <person name="Cros-Aarteil S."/>
            <person name="Calhoun S."/>
            <person name="Haridas S."/>
            <person name="Kuo A."/>
            <person name="Mondo S."/>
            <person name="Pangilinan J."/>
            <person name="Riley R."/>
            <person name="Labutti K."/>
            <person name="Andreopoulos B."/>
            <person name="Lipzen A."/>
            <person name="Chen C."/>
            <person name="Yanf M."/>
            <person name="Daum C."/>
            <person name="Ng V."/>
            <person name="Clum A."/>
            <person name="Ohm R."/>
            <person name="Martin F."/>
            <person name="Silar P."/>
            <person name="Natvig D."/>
            <person name="Lalanne C."/>
            <person name="Gautier V."/>
            <person name="Ament-Velasquez S.L."/>
            <person name="Kruys A."/>
            <person name="Hutchinson M.I."/>
            <person name="Powell A.J."/>
            <person name="Barry K."/>
            <person name="Miller A.N."/>
            <person name="Grigoriev I.V."/>
            <person name="Debuchy R."/>
            <person name="Gladieux P."/>
            <person name="Thoren M.H."/>
            <person name="Johannesson H."/>
        </authorList>
    </citation>
    <scope>NUCLEOTIDE SEQUENCE</scope>
    <source>
        <strain evidence="6">CBS 103.79</strain>
    </source>
</reference>
<feature type="transmembrane region" description="Helical" evidence="4">
    <location>
        <begin position="119"/>
        <end position="139"/>
    </location>
</feature>
<feature type="compositionally biased region" description="Basic and acidic residues" evidence="3">
    <location>
        <begin position="19"/>
        <end position="35"/>
    </location>
</feature>
<feature type="transmembrane region" description="Helical" evidence="4">
    <location>
        <begin position="315"/>
        <end position="335"/>
    </location>
</feature>
<comment type="similarity">
    <text evidence="2">Belongs to the major facilitator superfamily. Monocarboxylate porter (TC 2.A.1.13) family.</text>
</comment>
<feature type="region of interest" description="Disordered" evidence="3">
    <location>
        <begin position="1"/>
        <end position="44"/>
    </location>
</feature>
<name>A0AAN6RUX6_9PEZI</name>
<feature type="transmembrane region" description="Helical" evidence="4">
    <location>
        <begin position="209"/>
        <end position="228"/>
    </location>
</feature>
<organism evidence="6 7">
    <name type="scientific">Staphylotrichum tortipilum</name>
    <dbReference type="NCBI Taxonomy" id="2831512"/>
    <lineage>
        <taxon>Eukaryota</taxon>
        <taxon>Fungi</taxon>
        <taxon>Dikarya</taxon>
        <taxon>Ascomycota</taxon>
        <taxon>Pezizomycotina</taxon>
        <taxon>Sordariomycetes</taxon>
        <taxon>Sordariomycetidae</taxon>
        <taxon>Sordariales</taxon>
        <taxon>Chaetomiaceae</taxon>
        <taxon>Staphylotrichum</taxon>
    </lineage>
</organism>
<dbReference type="Proteomes" id="UP001303889">
    <property type="component" value="Unassembled WGS sequence"/>
</dbReference>
<proteinExistence type="inferred from homology"/>
<evidence type="ECO:0000256" key="4">
    <source>
        <dbReference type="SAM" id="Phobius"/>
    </source>
</evidence>
<dbReference type="GO" id="GO:0022857">
    <property type="term" value="F:transmembrane transporter activity"/>
    <property type="evidence" value="ECO:0007669"/>
    <property type="project" value="InterPro"/>
</dbReference>